<accession>B5IFC2</accession>
<dbReference type="PRINTS" id="PR01469">
    <property type="entry name" value="CARBMTKINASE"/>
</dbReference>
<dbReference type="GO" id="GO:0019546">
    <property type="term" value="P:L-arginine deiminase pathway"/>
    <property type="evidence" value="ECO:0007669"/>
    <property type="project" value="TreeGrafter"/>
</dbReference>
<evidence type="ECO:0000259" key="7">
    <source>
        <dbReference type="Pfam" id="PF00696"/>
    </source>
</evidence>
<protein>
    <recommendedName>
        <fullName evidence="2 5">Carbamate kinase</fullName>
    </recommendedName>
</protein>
<evidence type="ECO:0000256" key="5">
    <source>
        <dbReference type="NCBIfam" id="TIGR00746"/>
    </source>
</evidence>
<feature type="domain" description="Aspartate/glutamate/uridylate kinase" evidence="7">
    <location>
        <begin position="1"/>
        <end position="291"/>
    </location>
</feature>
<evidence type="ECO:0000313" key="8">
    <source>
        <dbReference type="EMBL" id="ADD07851.1"/>
    </source>
</evidence>
<dbReference type="eggNOG" id="arCOG00863">
    <property type="taxonomic scope" value="Archaea"/>
</dbReference>
<dbReference type="Proteomes" id="UP000001400">
    <property type="component" value="Chromosome"/>
</dbReference>
<keyword evidence="3 6" id="KW-0808">Transferase</keyword>
<evidence type="ECO:0000256" key="1">
    <source>
        <dbReference type="ARBA" id="ARBA00011066"/>
    </source>
</evidence>
<dbReference type="InterPro" id="IPR036393">
    <property type="entry name" value="AceGlu_kinase-like_sf"/>
</dbReference>
<dbReference type="GeneID" id="8826974"/>
<dbReference type="EMBL" id="CP001941">
    <property type="protein sequence ID" value="ADD07851.1"/>
    <property type="molecule type" value="Genomic_DNA"/>
</dbReference>
<keyword evidence="4 6" id="KW-0418">Kinase</keyword>
<dbReference type="CDD" id="cd04235">
    <property type="entry name" value="AAK_CK"/>
    <property type="match status" value="1"/>
</dbReference>
<organism evidence="8 9">
    <name type="scientific">Aciduliprofundum boonei (strain DSM 19572 / T469)</name>
    <dbReference type="NCBI Taxonomy" id="439481"/>
    <lineage>
        <taxon>Archaea</taxon>
        <taxon>Methanobacteriati</taxon>
        <taxon>Thermoplasmatota</taxon>
        <taxon>DHVE2 group</taxon>
        <taxon>Candidatus Aciduliprofundum</taxon>
    </lineage>
</organism>
<gene>
    <name evidence="8" type="ordered locus">Aboo_0039</name>
</gene>
<dbReference type="PIRSF" id="PIRSF000723">
    <property type="entry name" value="Carbamate_kin"/>
    <property type="match status" value="1"/>
</dbReference>
<reference evidence="8" key="1">
    <citation type="submission" date="2010-02" db="EMBL/GenBank/DDBJ databases">
        <title>Complete sequence of Aciduliprofundum boonei T469.</title>
        <authorList>
            <consortium name="US DOE Joint Genome Institute"/>
            <person name="Lucas S."/>
            <person name="Copeland A."/>
            <person name="Lapidus A."/>
            <person name="Cheng J.-F."/>
            <person name="Bruce D."/>
            <person name="Goodwin L."/>
            <person name="Pitluck S."/>
            <person name="Saunders E."/>
            <person name="Detter J.C."/>
            <person name="Han C."/>
            <person name="Tapia R."/>
            <person name="Land M."/>
            <person name="Hauser L."/>
            <person name="Kyrpides N."/>
            <person name="Mikhailova N."/>
            <person name="Flores G."/>
            <person name="Reysenbach A.-L."/>
            <person name="Woyke T."/>
        </authorList>
    </citation>
    <scope>NUCLEOTIDE SEQUENCE</scope>
    <source>
        <strain evidence="8">T469</strain>
    </source>
</reference>
<evidence type="ECO:0000313" key="9">
    <source>
        <dbReference type="Proteomes" id="UP000001400"/>
    </source>
</evidence>
<dbReference type="GO" id="GO:0005829">
    <property type="term" value="C:cytosol"/>
    <property type="evidence" value="ECO:0007669"/>
    <property type="project" value="TreeGrafter"/>
</dbReference>
<dbReference type="InterPro" id="IPR003964">
    <property type="entry name" value="Carb_kinase"/>
</dbReference>
<dbReference type="PANTHER" id="PTHR30409">
    <property type="entry name" value="CARBAMATE KINASE"/>
    <property type="match status" value="1"/>
</dbReference>
<dbReference type="PANTHER" id="PTHR30409:SF1">
    <property type="entry name" value="CARBAMATE KINASE-RELATED"/>
    <property type="match status" value="1"/>
</dbReference>
<proteinExistence type="inferred from homology"/>
<name>B5IFC2_ACIB4</name>
<comment type="similarity">
    <text evidence="1 6">Belongs to the carbamate kinase family.</text>
</comment>
<dbReference type="SUPFAM" id="SSF53633">
    <property type="entry name" value="Carbamate kinase-like"/>
    <property type="match status" value="1"/>
</dbReference>
<dbReference type="STRING" id="439481.Aboo_0039"/>
<dbReference type="Gene3D" id="3.40.1160.10">
    <property type="entry name" value="Acetylglutamate kinase-like"/>
    <property type="match status" value="1"/>
</dbReference>
<dbReference type="Pfam" id="PF00696">
    <property type="entry name" value="AA_kinase"/>
    <property type="match status" value="1"/>
</dbReference>
<evidence type="ECO:0000256" key="2">
    <source>
        <dbReference type="ARBA" id="ARBA00020752"/>
    </source>
</evidence>
<dbReference type="OrthoDB" id="31128at2157"/>
<dbReference type="FunFam" id="3.40.1160.10:FF:000007">
    <property type="entry name" value="Carbamate kinase"/>
    <property type="match status" value="1"/>
</dbReference>
<dbReference type="NCBIfam" id="NF009007">
    <property type="entry name" value="PRK12352.1"/>
    <property type="match status" value="1"/>
</dbReference>
<dbReference type="GO" id="GO:0008804">
    <property type="term" value="F:carbamate kinase activity"/>
    <property type="evidence" value="ECO:0007669"/>
    <property type="project" value="UniProtKB-UniRule"/>
</dbReference>
<dbReference type="RefSeq" id="WP_008085413.1">
    <property type="nucleotide sequence ID" value="NC_013926.1"/>
</dbReference>
<keyword evidence="9" id="KW-1185">Reference proteome</keyword>
<dbReference type="KEGG" id="abi:Aboo_0039"/>
<dbReference type="NCBIfam" id="TIGR00746">
    <property type="entry name" value="arcC"/>
    <property type="match status" value="1"/>
</dbReference>
<evidence type="ECO:0000256" key="6">
    <source>
        <dbReference type="PIRNR" id="PIRNR000723"/>
    </source>
</evidence>
<evidence type="ECO:0000256" key="4">
    <source>
        <dbReference type="ARBA" id="ARBA00022777"/>
    </source>
</evidence>
<sequence>MKVVLAVGGNALLRPGDRGTAEEQMLRARQTAENIYPLFQKFKVVVTHGNGPQVGAILLQNETAKNVVPPMPLDICGAMSQGEIGYMLEQSFQNVLEEKGVNKDIATVLTRVIVDENDPAFENPTKPIGPFYTEEEAKRLAKEKGWHVIEDSGRGWRRVVPSPMPLEIVEKDVIAELLEKGFGVIAVGGGGIPVIRKGRKLFGVEGVIDKDLASAVLARDIGADRLIILTSVEKVYLNFGKPEQRGIDEMSVQEAKKYMEEGHFKKGSMYPKILASVLYLDNGGKEVLITSPEKVQDALDGKTGTWIYP</sequence>
<dbReference type="HOGENOM" id="CLU_076278_0_0_2"/>
<dbReference type="AlphaFoldDB" id="B5IFC2"/>
<evidence type="ECO:0000256" key="3">
    <source>
        <dbReference type="ARBA" id="ARBA00022679"/>
    </source>
</evidence>
<dbReference type="InterPro" id="IPR001048">
    <property type="entry name" value="Asp/Glu/Uridylate_kinase"/>
</dbReference>